<protein>
    <submittedName>
        <fullName evidence="1">PEP-CTERM sorting domain-containing protein</fullName>
    </submittedName>
</protein>
<sequence>MKKILTFIASLVLAGAAQAAPIGFEDVATGGDFASLSDLNPYAGLNWSSDWFAGDTSIDGYANGAHSGSNFAVNGFGDNLMSVSSASGFNFAGAWFATPAGVGEKAGWINISAYDAANHLIGSTGNFAIGDDYTWLSAGFSDVALLNITSDSGWYAMDDFTTAAAAATVPEPGTQLMLGIGLLALVAGRRRSSL</sequence>
<dbReference type="Proteomes" id="UP001168096">
    <property type="component" value="Unassembled WGS sequence"/>
</dbReference>
<reference evidence="1" key="1">
    <citation type="submission" date="2024-11" db="EMBL/GenBank/DDBJ databases">
        <title>Description of Massilia orientalis sp. nov., isolated from rhizosphere soil of Ageratina adenophora.</title>
        <authorList>
            <person name="Wang Y."/>
        </authorList>
    </citation>
    <scope>NUCLEOTIDE SEQUENCE</scope>
    <source>
        <strain evidence="1">YIM B02787</strain>
    </source>
</reference>
<evidence type="ECO:0000313" key="1">
    <source>
        <dbReference type="EMBL" id="MFJ1468492.1"/>
    </source>
</evidence>
<evidence type="ECO:0000313" key="2">
    <source>
        <dbReference type="Proteomes" id="UP001168096"/>
    </source>
</evidence>
<name>A0ACC7M9E9_9BURK</name>
<proteinExistence type="predicted"/>
<accession>A0ACC7M9E9</accession>
<comment type="caution">
    <text evidence="1">The sequence shown here is derived from an EMBL/GenBank/DDBJ whole genome shotgun (WGS) entry which is preliminary data.</text>
</comment>
<dbReference type="EMBL" id="JASNRB020000006">
    <property type="protein sequence ID" value="MFJ1468492.1"/>
    <property type="molecule type" value="Genomic_DNA"/>
</dbReference>
<gene>
    <name evidence="1" type="ORF">QPK29_012290</name>
</gene>
<organism evidence="1 2">
    <name type="scientific">Massilia orientalis</name>
    <dbReference type="NCBI Taxonomy" id="3050128"/>
    <lineage>
        <taxon>Bacteria</taxon>
        <taxon>Pseudomonadati</taxon>
        <taxon>Pseudomonadota</taxon>
        <taxon>Betaproteobacteria</taxon>
        <taxon>Burkholderiales</taxon>
        <taxon>Oxalobacteraceae</taxon>
        <taxon>Telluria group</taxon>
        <taxon>Massilia</taxon>
    </lineage>
</organism>
<keyword evidence="2" id="KW-1185">Reference proteome</keyword>